<organism evidence="1">
    <name type="scientific">viral metagenome</name>
    <dbReference type="NCBI Taxonomy" id="1070528"/>
    <lineage>
        <taxon>unclassified sequences</taxon>
        <taxon>metagenomes</taxon>
        <taxon>organismal metagenomes</taxon>
    </lineage>
</organism>
<dbReference type="AlphaFoldDB" id="A0A6M3XUA0"/>
<evidence type="ECO:0000313" key="1">
    <source>
        <dbReference type="EMBL" id="QJI01555.1"/>
    </source>
</evidence>
<accession>A0A6M3XUA0</accession>
<gene>
    <name evidence="1" type="ORF">TM448B02645_0003</name>
</gene>
<protein>
    <submittedName>
        <fullName evidence="1">Uncharacterized protein</fullName>
    </submittedName>
</protein>
<reference evidence="1" key="1">
    <citation type="submission" date="2020-03" db="EMBL/GenBank/DDBJ databases">
        <title>The deep terrestrial virosphere.</title>
        <authorList>
            <person name="Holmfeldt K."/>
            <person name="Nilsson E."/>
            <person name="Simone D."/>
            <person name="Lopez-Fernandez M."/>
            <person name="Wu X."/>
            <person name="de Brujin I."/>
            <person name="Lundin D."/>
            <person name="Andersson A."/>
            <person name="Bertilsson S."/>
            <person name="Dopson M."/>
        </authorList>
    </citation>
    <scope>NUCLEOTIDE SEQUENCE</scope>
    <source>
        <strain evidence="1">TM448B02645</strain>
    </source>
</reference>
<dbReference type="EMBL" id="MT144932">
    <property type="protein sequence ID" value="QJI01555.1"/>
    <property type="molecule type" value="Genomic_DNA"/>
</dbReference>
<sequence length="548" mass="64430">MEQETKRTVQIKLRQTPEQVEEIEKLFLAFKIGLNFCLEEIEKAYQKTAGEYIRVKDGEEIKGACPGCQKEKTLAYRHRSSNKMYCSSCVMRNFSEYTVRTSTIGTTSRKVDHDLKNAVHLENQTHFHMMFSQAYANWKSFDAWRKKREYERDNLKKELSDLEKGKETEKVVAAAKLVWKNAALICLNNKKITRRNAMAFASKDVYSMFPDVLQRDIRRTVNKIRRLNSLSRPVRFPRYDAVQAIQIHNNFVNFKDGKLHMSLFYKKKNQQVMDFYSNKYLNQFLSAMEEDNEVYTNLIKRIDGKKISYYLMYPLTVKMDIPTIFDLVDVFTVCFSPDRVLVHCRYNEVNGNGSGDTLKWWKLGWLIDKKTHGYEKRRELQEHNTRNSLRRIKKMGNAEQRITRTFNHQLSHNIVEYITEKSDNPLIVMWDISTGITADYGRKLNLAKKVWPVVQQQEFIKHKAFLRCVPVKMFSYKDENNLRCSFCKKPILKKDELGKTTKDPIKTITAILRGAKNLKCEKCGHEINLLLNQARNLSLLPLSEKKKE</sequence>
<name>A0A6M3XUA0_9ZZZZ</name>
<proteinExistence type="predicted"/>